<feature type="compositionally biased region" description="Basic and acidic residues" evidence="1">
    <location>
        <begin position="852"/>
        <end position="868"/>
    </location>
</feature>
<name>A0A6H5IGY7_9HYME</name>
<sequence>MILHQNFVILSIINCTCCSANSAGQDIQKCPRAILYKLGFATLRGQRYFHSVHNRERSSEKYELSSKILEKNFGDEFGSWAQDARTPRGRVSSAGCSGAGALCATREPRGQSQSCTCESVVRIIQISIFTIDAFPIANEVRADDDRETDKNKNRKVRRMLEITLYSFEYHTRRVRLSFEGSTYEYLKMQTFTYTAEACIYGIPPQSGSIRRLQRRFLIDECLHEKLEKRLYITLLIMKESLVFFDCLIRLCIVYTYKVFIRNAGICSVIAPVSRETDNYFENRNRSSLTMPISTYIYAGIESIDEIQIASAQQRQLYLSRLYIRPAFRKNIDRKWTFIPEVGEQVVQRECTKFRCFQPRSGGSSRAVASWERKSFDYTQKELRGQSDTRTAWRRVEQPRQAEGSAAATKASPTRSIEREREREREKERRSALSHTHARGSAAQCILHFIYMHPRSRAVPGGGVSKHLNAKTAEISLRAVPASSSAVVTIPKVVLSRRRTIRNVIHPESTVCCTHFKAQPTRSSSCRFIISIHAAHIPSDCNRGDFLKVFLHLEPDERGVNEYTPWSGLLCGTLADIPQVLYSSGPTLIFEFHAEPSAKKTNVTSPGFSGNFRFIDKQRPKNIKGVLRAIAYTAGRPRAHCAYSTMAAGAPGRTMLRRGVTPMMRDMNRQSIASTVIKLFVYDTHDLTVALLPCSIPKLNENVEVIRELHDYLKVRMDNIQEANVNSSINKIDLRIRGRIATMIASAWSLSFHASIYPWHGHTRGNHDTRFTIGSRTNRIIRHGGLHELFIMHPRNIDASWYREQGAHTSGLREVVAAEGGRQRRRTAPSTRSSGRQSAPRPQHQQQQQQPRKSTESCEFASREVCRTK</sequence>
<accession>A0A6H5IGY7</accession>
<evidence type="ECO:0008006" key="5">
    <source>
        <dbReference type="Google" id="ProtNLM"/>
    </source>
</evidence>
<evidence type="ECO:0000313" key="3">
    <source>
        <dbReference type="EMBL" id="CAB0036715.1"/>
    </source>
</evidence>
<evidence type="ECO:0000313" key="4">
    <source>
        <dbReference type="Proteomes" id="UP000479190"/>
    </source>
</evidence>
<evidence type="ECO:0000256" key="2">
    <source>
        <dbReference type="SAM" id="SignalP"/>
    </source>
</evidence>
<evidence type="ECO:0000256" key="1">
    <source>
        <dbReference type="SAM" id="MobiDB-lite"/>
    </source>
</evidence>
<organism evidence="3 4">
    <name type="scientific">Trichogramma brassicae</name>
    <dbReference type="NCBI Taxonomy" id="86971"/>
    <lineage>
        <taxon>Eukaryota</taxon>
        <taxon>Metazoa</taxon>
        <taxon>Ecdysozoa</taxon>
        <taxon>Arthropoda</taxon>
        <taxon>Hexapoda</taxon>
        <taxon>Insecta</taxon>
        <taxon>Pterygota</taxon>
        <taxon>Neoptera</taxon>
        <taxon>Endopterygota</taxon>
        <taxon>Hymenoptera</taxon>
        <taxon>Apocrita</taxon>
        <taxon>Proctotrupomorpha</taxon>
        <taxon>Chalcidoidea</taxon>
        <taxon>Trichogrammatidae</taxon>
        <taxon>Trichogramma</taxon>
    </lineage>
</organism>
<dbReference type="Gene3D" id="2.60.120.290">
    <property type="entry name" value="Spermadhesin, CUB domain"/>
    <property type="match status" value="1"/>
</dbReference>
<proteinExistence type="predicted"/>
<feature type="compositionally biased region" description="Low complexity" evidence="1">
    <location>
        <begin position="835"/>
        <end position="851"/>
    </location>
</feature>
<feature type="region of interest" description="Disordered" evidence="1">
    <location>
        <begin position="386"/>
        <end position="438"/>
    </location>
</feature>
<feature type="region of interest" description="Disordered" evidence="1">
    <location>
        <begin position="814"/>
        <end position="868"/>
    </location>
</feature>
<protein>
    <recommendedName>
        <fullName evidence="5">CUB domain-containing protein</fullName>
    </recommendedName>
</protein>
<feature type="chain" id="PRO_5026274364" description="CUB domain-containing protein" evidence="2">
    <location>
        <begin position="19"/>
        <end position="868"/>
    </location>
</feature>
<dbReference type="InterPro" id="IPR035914">
    <property type="entry name" value="Sperma_CUB_dom_sf"/>
</dbReference>
<feature type="signal peptide" evidence="2">
    <location>
        <begin position="1"/>
        <end position="18"/>
    </location>
</feature>
<dbReference type="Proteomes" id="UP000479190">
    <property type="component" value="Unassembled WGS sequence"/>
</dbReference>
<dbReference type="OrthoDB" id="6369184at2759"/>
<keyword evidence="2" id="KW-0732">Signal</keyword>
<reference evidence="3 4" key="1">
    <citation type="submission" date="2020-02" db="EMBL/GenBank/DDBJ databases">
        <authorList>
            <person name="Ferguson B K."/>
        </authorList>
    </citation>
    <scope>NUCLEOTIDE SEQUENCE [LARGE SCALE GENOMIC DNA]</scope>
</reference>
<dbReference type="AlphaFoldDB" id="A0A6H5IGY7"/>
<dbReference type="EMBL" id="CADCXV010000826">
    <property type="protein sequence ID" value="CAB0036715.1"/>
    <property type="molecule type" value="Genomic_DNA"/>
</dbReference>
<keyword evidence="4" id="KW-1185">Reference proteome</keyword>
<feature type="compositionally biased region" description="Basic and acidic residues" evidence="1">
    <location>
        <begin position="415"/>
        <end position="430"/>
    </location>
</feature>
<gene>
    <name evidence="3" type="ORF">TBRA_LOCUS8573</name>
</gene>